<evidence type="ECO:0000256" key="7">
    <source>
        <dbReference type="ARBA" id="ARBA00022723"/>
    </source>
</evidence>
<evidence type="ECO:0000256" key="3">
    <source>
        <dbReference type="ARBA" id="ARBA00005373"/>
    </source>
</evidence>
<keyword evidence="8 14" id="KW-0863">Zinc-finger</keyword>
<evidence type="ECO:0000256" key="13">
    <source>
        <dbReference type="ARBA" id="ARBA00045527"/>
    </source>
</evidence>
<dbReference type="PROSITE" id="PS01360">
    <property type="entry name" value="ZF_MYND_1"/>
    <property type="match status" value="1"/>
</dbReference>
<dbReference type="AlphaFoldDB" id="A0A6I8SLN6"/>
<evidence type="ECO:0000256" key="14">
    <source>
        <dbReference type="PROSITE-ProRule" id="PRU00134"/>
    </source>
</evidence>
<dbReference type="PANTHER" id="PTHR13244">
    <property type="entry name" value="ZINC FINGER MYND DOMAIN CONTAINING PROTEIN 10"/>
    <property type="match status" value="1"/>
</dbReference>
<dbReference type="InterPro" id="IPR052298">
    <property type="entry name" value="ZMYND10"/>
</dbReference>
<keyword evidence="5" id="KW-1003">Cell membrane</keyword>
<organism evidence="17">
    <name type="scientific">Xenopus tropicalis</name>
    <name type="common">Western clawed frog</name>
    <name type="synonym">Silurana tropicalis</name>
    <dbReference type="NCBI Taxonomy" id="8364"/>
    <lineage>
        <taxon>Eukaryota</taxon>
        <taxon>Metazoa</taxon>
        <taxon>Chordata</taxon>
        <taxon>Craniata</taxon>
        <taxon>Vertebrata</taxon>
        <taxon>Euteleostomi</taxon>
        <taxon>Amphibia</taxon>
        <taxon>Batrachia</taxon>
        <taxon>Anura</taxon>
        <taxon>Pipoidea</taxon>
        <taxon>Pipidae</taxon>
        <taxon>Xenopodinae</taxon>
        <taxon>Xenopus</taxon>
        <taxon>Silurana</taxon>
    </lineage>
</organism>
<feature type="domain" description="MYND-type" evidence="16">
    <location>
        <begin position="439"/>
        <end position="475"/>
    </location>
</feature>
<dbReference type="InterPro" id="IPR002893">
    <property type="entry name" value="Znf_MYND"/>
</dbReference>
<dbReference type="GeneTree" id="ENSGT00940000153820"/>
<reference evidence="17" key="1">
    <citation type="journal article" date="2010" name="Science">
        <title>The genome of the Western clawed frog Xenopus tropicalis.</title>
        <authorList>
            <person name="Hellsten U."/>
            <person name="Harland R.M."/>
            <person name="Gilchrist M.J."/>
            <person name="Hendrix D."/>
            <person name="Jurka J."/>
            <person name="Kapitonov V."/>
            <person name="Ovcharenko I."/>
            <person name="Putnam N.H."/>
            <person name="Shu S."/>
            <person name="Taher L."/>
            <person name="Blitz I.L."/>
            <person name="Blumberg B."/>
            <person name="Dichmann D.S."/>
            <person name="Dubchak I."/>
            <person name="Amaya E."/>
            <person name="Detter J.C."/>
            <person name="Fletcher R."/>
            <person name="Gerhard D.S."/>
            <person name="Goodstein D."/>
            <person name="Graves T."/>
            <person name="Grigoriev I.V."/>
            <person name="Grimwood J."/>
            <person name="Kawashima T."/>
            <person name="Lindquist E."/>
            <person name="Lucas S.M."/>
            <person name="Mead P.E."/>
            <person name="Mitros T."/>
            <person name="Ogino H."/>
            <person name="Ohta Y."/>
            <person name="Poliakov A.V."/>
            <person name="Pollet N."/>
            <person name="Robert J."/>
            <person name="Salamov A."/>
            <person name="Sater A.K."/>
            <person name="Schmutz J."/>
            <person name="Terry A."/>
            <person name="Vize P.D."/>
            <person name="Warren W.C."/>
            <person name="Wells D."/>
            <person name="Wills A."/>
            <person name="Wilson R.K."/>
            <person name="Zimmerman L.B."/>
            <person name="Zorn A.M."/>
            <person name="Grainger R."/>
            <person name="Grammer T."/>
            <person name="Khokha M.K."/>
            <person name="Richardson P.M."/>
            <person name="Rokhsar D.S."/>
        </authorList>
    </citation>
    <scope>NUCLEOTIDE SEQUENCE [LARGE SCALE GENOMIC DNA]</scope>
    <source>
        <strain evidence="17">Nigerian</strain>
    </source>
</reference>
<dbReference type="FunFam" id="6.10.140.2220:FF:000009">
    <property type="entry name" value="Zinc finger MYND domain-containing protein 10"/>
    <property type="match status" value="1"/>
</dbReference>
<evidence type="ECO:0000256" key="8">
    <source>
        <dbReference type="ARBA" id="ARBA00022771"/>
    </source>
</evidence>
<dbReference type="GO" id="GO:0008270">
    <property type="term" value="F:zinc ion binding"/>
    <property type="evidence" value="ECO:0007669"/>
    <property type="project" value="UniProtKB-KW"/>
</dbReference>
<gene>
    <name evidence="17" type="primary">zmynd10</name>
</gene>
<dbReference type="GO" id="GO:0016324">
    <property type="term" value="C:apical plasma membrane"/>
    <property type="evidence" value="ECO:0007669"/>
    <property type="project" value="UniProtKB-SubCell"/>
</dbReference>
<comment type="function">
    <text evidence="13">Plays a role in axonemal structure organization and motility. Involved in axonemal pre-assembly of inner and outer dynein arms (IDA and ODA, respectively) for proper axoneme building for cilia motility. May act by indirectly regulating transcription of dynein proteins.</text>
</comment>
<sequence length="493" mass="56786">MSSITGTQALQQQTQRQQTNEMDVEANKQPPSTELHIAIGFLGTGLFSCCLTTPLRAPRKPTTSRNASSRWWFKQHEYIEKLNMQAILNASAGQEEIIKDLLVTHSKISVLIHELISVEIWKIKVFPVLCQLQDFQPKSTFPLYMVIHHEATIINLLETIFYHKEVCESAEDLTLDLIDYCHRKLTLLASQSSNMKTLSQDRLLSHTASEASSLEELKQQAESLEFDIALKCLSVMRYISDHTDSLPLCVTNRLLNTHNLPCLLVELLHQCPWTQRQKGQLQKYEGGRWYPVPAEDQLKMTKLDGQAWITLYNLLLRPECQQKYNINSFTKGQLLKLRSFLTEVLLDQLPNLVELQRFLSHLSVSEPAPPKKELIIEQVPEVWDSIIKENSGKWKAIAKQQVKHAFSPSEEDLRSQAKRWAQTYNIDVMEALVPEKPKCGSCGSEATKRCSRCQSEWYCKRECQVKHWQKHKKACDMVSEAMKKMQEEIHKQT</sequence>
<evidence type="ECO:0000256" key="1">
    <source>
        <dbReference type="ARBA" id="ARBA00004221"/>
    </source>
</evidence>
<dbReference type="InterPro" id="IPR017333">
    <property type="entry name" value="UCP037948_Znf-MYND"/>
</dbReference>
<dbReference type="SUPFAM" id="SSF144232">
    <property type="entry name" value="HIT/MYND zinc finger-like"/>
    <property type="match status" value="1"/>
</dbReference>
<evidence type="ECO:0000256" key="10">
    <source>
        <dbReference type="ARBA" id="ARBA00023136"/>
    </source>
</evidence>
<evidence type="ECO:0000256" key="12">
    <source>
        <dbReference type="ARBA" id="ARBA00024190"/>
    </source>
</evidence>
<name>A0A6I8SLN6_XENTR</name>
<evidence type="ECO:0000256" key="15">
    <source>
        <dbReference type="SAM" id="MobiDB-lite"/>
    </source>
</evidence>
<reference evidence="17" key="2">
    <citation type="submission" date="2020-05" db="UniProtKB">
        <authorList>
            <consortium name="Ensembl"/>
        </authorList>
    </citation>
    <scope>IDENTIFICATION</scope>
</reference>
<evidence type="ECO:0000256" key="4">
    <source>
        <dbReference type="ARBA" id="ARBA00016317"/>
    </source>
</evidence>
<keyword evidence="7" id="KW-0479">Metal-binding</keyword>
<comment type="similarity">
    <text evidence="3">Belongs to the ZMYND10 family.</text>
</comment>
<dbReference type="PIRSF" id="PIRSF037948">
    <property type="entry name" value="UCP037948_Znf_MYND10"/>
    <property type="match status" value="1"/>
</dbReference>
<dbReference type="Gene3D" id="6.10.140.2220">
    <property type="match status" value="1"/>
</dbReference>
<dbReference type="Pfam" id="PF01753">
    <property type="entry name" value="zf-MYND"/>
    <property type="match status" value="1"/>
</dbReference>
<dbReference type="Xenbase" id="XB-GENE-961070">
    <property type="gene designation" value="zmynd10"/>
</dbReference>
<feature type="compositionally biased region" description="Low complexity" evidence="15">
    <location>
        <begin position="1"/>
        <end position="19"/>
    </location>
</feature>
<keyword evidence="6" id="KW-0963">Cytoplasm</keyword>
<evidence type="ECO:0000256" key="2">
    <source>
        <dbReference type="ARBA" id="ARBA00004607"/>
    </source>
</evidence>
<dbReference type="FunCoup" id="A0A6I8SLN6">
    <property type="interactions" value="32"/>
</dbReference>
<keyword evidence="10" id="KW-0472">Membrane</keyword>
<evidence type="ECO:0000259" key="16">
    <source>
        <dbReference type="PROSITE" id="PS50865"/>
    </source>
</evidence>
<evidence type="ECO:0000256" key="6">
    <source>
        <dbReference type="ARBA" id="ARBA00022490"/>
    </source>
</evidence>
<evidence type="ECO:0000256" key="5">
    <source>
        <dbReference type="ARBA" id="ARBA00022475"/>
    </source>
</evidence>
<dbReference type="InParanoid" id="A0A6I8SLN6"/>
<dbReference type="Ensembl" id="ENSXETT00000075881">
    <property type="protein sequence ID" value="ENSXETP00000093040"/>
    <property type="gene ID" value="ENSXETG00000007334"/>
</dbReference>
<dbReference type="PROSITE" id="PS50865">
    <property type="entry name" value="ZF_MYND_2"/>
    <property type="match status" value="1"/>
</dbReference>
<evidence type="ECO:0000313" key="17">
    <source>
        <dbReference type="Ensembl" id="ENSXETP00000093040"/>
    </source>
</evidence>
<accession>A0A6I8SLN6</accession>
<protein>
    <recommendedName>
        <fullName evidence="4">Zinc finger MYND domain-containing protein 10</fullName>
    </recommendedName>
</protein>
<evidence type="ECO:0000256" key="9">
    <source>
        <dbReference type="ARBA" id="ARBA00022833"/>
    </source>
</evidence>
<comment type="subcellular location">
    <subcellularLocation>
        <location evidence="1">Apical cell membrane</location>
    </subcellularLocation>
    <subcellularLocation>
        <location evidence="2">Cytoplasm</location>
        <location evidence="2">Cytoskeleton</location>
        <location evidence="2">Microtubule organizing center</location>
        <location evidence="2">Centrosome</location>
        <location evidence="2">Centriolar satellite</location>
    </subcellularLocation>
    <subcellularLocation>
        <location evidence="12">Dynein axonemal particle</location>
    </subcellularLocation>
</comment>
<evidence type="ECO:0000256" key="11">
    <source>
        <dbReference type="ARBA" id="ARBA00023212"/>
    </source>
</evidence>
<keyword evidence="9" id="KW-0862">Zinc</keyword>
<keyword evidence="11" id="KW-0206">Cytoskeleton</keyword>
<dbReference type="Bgee" id="ENSXETG00000007334">
    <property type="expression patterns" value="Expressed in testis and 7 other cell types or tissues"/>
</dbReference>
<dbReference type="GO" id="GO:0034451">
    <property type="term" value="C:centriolar satellite"/>
    <property type="evidence" value="ECO:0007669"/>
    <property type="project" value="UniProtKB-SubCell"/>
</dbReference>
<proteinExistence type="inferred from homology"/>
<feature type="region of interest" description="Disordered" evidence="15">
    <location>
        <begin position="1"/>
        <end position="29"/>
    </location>
</feature>
<dbReference type="PANTHER" id="PTHR13244:SF7">
    <property type="entry name" value="ZINC FINGER MYND DOMAIN-CONTAINING PROTEIN 10"/>
    <property type="match status" value="1"/>
</dbReference>
<dbReference type="GO" id="GO:0120293">
    <property type="term" value="C:dynein axonemal particle"/>
    <property type="evidence" value="ECO:0007669"/>
    <property type="project" value="UniProtKB-SubCell"/>
</dbReference>